<name>A0ABN0RFL3_9LIST</name>
<reference evidence="4 5" key="1">
    <citation type="journal article" date="2014" name="Int. J. Syst. Evol. Microbiol.">
        <title>Listeria floridensis sp. nov., Listeria aquatica sp. nov., Listeria cornellensis sp. nov., Listeria riparia sp. nov. and Listeria grandensis sp. nov., from agricultural and natural environments.</title>
        <authorList>
            <person name="den Bakker H.C."/>
            <person name="Warchocki S."/>
            <person name="Wright E.M."/>
            <person name="Allred A.F."/>
            <person name="Ahlstrom C."/>
            <person name="Manuel C.S."/>
            <person name="Stasiewicz M.J."/>
            <person name="Burrell A."/>
            <person name="Roof S."/>
            <person name="Strawn L."/>
            <person name="Fortes E.D."/>
            <person name="Nightingale K.K."/>
            <person name="Kephart D."/>
            <person name="Wiedmann M."/>
        </authorList>
    </citation>
    <scope>NUCLEOTIDE SEQUENCE [LARGE SCALE GENOMIC DNA]</scope>
    <source>
        <strain evidence="4 5">FSL S10-1187</strain>
    </source>
</reference>
<keyword evidence="2" id="KW-0560">Oxidoreductase</keyword>
<comment type="caution">
    <text evidence="4">The sequence shown here is derived from an EMBL/GenBank/DDBJ whole genome shotgun (WGS) entry which is preliminary data.</text>
</comment>
<dbReference type="PRINTS" id="PR00081">
    <property type="entry name" value="GDHRDH"/>
</dbReference>
<dbReference type="SUPFAM" id="SSF51735">
    <property type="entry name" value="NAD(P)-binding Rossmann-fold domains"/>
    <property type="match status" value="1"/>
</dbReference>
<dbReference type="Gene3D" id="3.40.50.720">
    <property type="entry name" value="NAD(P)-binding Rossmann-like Domain"/>
    <property type="match status" value="1"/>
</dbReference>
<gene>
    <name evidence="4" type="ORF">MFLO_08002</name>
</gene>
<evidence type="ECO:0000256" key="2">
    <source>
        <dbReference type="ARBA" id="ARBA00023002"/>
    </source>
</evidence>
<accession>A0ABN0RFL3</accession>
<dbReference type="PANTHER" id="PTHR44196">
    <property type="entry name" value="DEHYDROGENASE/REDUCTASE SDR FAMILY MEMBER 7B"/>
    <property type="match status" value="1"/>
</dbReference>
<dbReference type="InterPro" id="IPR036291">
    <property type="entry name" value="NAD(P)-bd_dom_sf"/>
</dbReference>
<dbReference type="PROSITE" id="PS00061">
    <property type="entry name" value="ADH_SHORT"/>
    <property type="match status" value="1"/>
</dbReference>
<evidence type="ECO:0000313" key="4">
    <source>
        <dbReference type="EMBL" id="EUJ32110.1"/>
    </source>
</evidence>
<dbReference type="InterPro" id="IPR020904">
    <property type="entry name" value="Sc_DH/Rdtase_CS"/>
</dbReference>
<dbReference type="PANTHER" id="PTHR44196:SF1">
    <property type="entry name" value="DEHYDROGENASE_REDUCTASE SDR FAMILY MEMBER 7B"/>
    <property type="match status" value="1"/>
</dbReference>
<dbReference type="RefSeq" id="WP_036097249.1">
    <property type="nucleotide sequence ID" value="NZ_AODF01000014.1"/>
</dbReference>
<dbReference type="Pfam" id="PF00106">
    <property type="entry name" value="adh_short"/>
    <property type="match status" value="1"/>
</dbReference>
<dbReference type="PRINTS" id="PR00080">
    <property type="entry name" value="SDRFAMILY"/>
</dbReference>
<dbReference type="InterPro" id="IPR002347">
    <property type="entry name" value="SDR_fam"/>
</dbReference>
<evidence type="ECO:0000256" key="1">
    <source>
        <dbReference type="ARBA" id="ARBA00006484"/>
    </source>
</evidence>
<dbReference type="EMBL" id="AODF01000014">
    <property type="protein sequence ID" value="EUJ32110.1"/>
    <property type="molecule type" value="Genomic_DNA"/>
</dbReference>
<protein>
    <submittedName>
        <fullName evidence="4">Oxidoreductase</fullName>
    </submittedName>
</protein>
<evidence type="ECO:0000256" key="3">
    <source>
        <dbReference type="RuleBase" id="RU000363"/>
    </source>
</evidence>
<comment type="similarity">
    <text evidence="1 3">Belongs to the short-chain dehydrogenases/reductases (SDR) family.</text>
</comment>
<proteinExistence type="inferred from homology"/>
<organism evidence="4 5">
    <name type="scientific">Listeria floridensis FSL S10-1187</name>
    <dbReference type="NCBI Taxonomy" id="1265817"/>
    <lineage>
        <taxon>Bacteria</taxon>
        <taxon>Bacillati</taxon>
        <taxon>Bacillota</taxon>
        <taxon>Bacilli</taxon>
        <taxon>Bacillales</taxon>
        <taxon>Listeriaceae</taxon>
        <taxon>Listeria</taxon>
    </lineage>
</organism>
<sequence length="263" mass="28608">MNRYLAGKTVLITGASSGLGESLAHACAEEKAHLVLIARNLEKLEELAGRIEASYEVNVSVYKADLTEFANLDALSKKILDAHDVDVLINNAGFGLFETALDTPFETVKAMFETNVLGLIKLTQLFLPTMLAKHSGHVINIASQAAKIATPKSSAYAGTKFAVLGYSNALRMELSGTGVHVTTINPGPMKTQFFDIADRSGEYLENVGFFALKPEKVATKTVRIIGKPRREVNLPLLMNIGTRVYQVIPSVIEFFGKSAFMKK</sequence>
<keyword evidence="5" id="KW-1185">Reference proteome</keyword>
<dbReference type="PIRSF" id="PIRSF000126">
    <property type="entry name" value="11-beta-HSD1"/>
    <property type="match status" value="1"/>
</dbReference>
<evidence type="ECO:0000313" key="5">
    <source>
        <dbReference type="Proteomes" id="UP000019249"/>
    </source>
</evidence>
<dbReference type="Proteomes" id="UP000019249">
    <property type="component" value="Unassembled WGS sequence"/>
</dbReference>